<reference evidence="2" key="1">
    <citation type="submission" date="2024-01" db="EMBL/GenBank/DDBJ databases">
        <title>Bank of Algae and Cyanobacteria of the Azores (BACA) strain genomes.</title>
        <authorList>
            <person name="Luz R."/>
            <person name="Cordeiro R."/>
            <person name="Fonseca A."/>
            <person name="Goncalves V."/>
        </authorList>
    </citation>
    <scope>NUCLEOTIDE SEQUENCE</scope>
    <source>
        <strain evidence="2">BACA0141</strain>
    </source>
</reference>
<dbReference type="InterPro" id="IPR011991">
    <property type="entry name" value="ArsR-like_HTH"/>
</dbReference>
<dbReference type="Gene3D" id="1.10.10.10">
    <property type="entry name" value="Winged helix-like DNA-binding domain superfamily/Winged helix DNA-binding domain"/>
    <property type="match status" value="1"/>
</dbReference>
<dbReference type="CDD" id="cd00090">
    <property type="entry name" value="HTH_ARSR"/>
    <property type="match status" value="1"/>
</dbReference>
<dbReference type="GO" id="GO:0006950">
    <property type="term" value="P:response to stress"/>
    <property type="evidence" value="ECO:0007669"/>
    <property type="project" value="TreeGrafter"/>
</dbReference>
<evidence type="ECO:0000313" key="2">
    <source>
        <dbReference type="EMBL" id="MEE3719707.1"/>
    </source>
</evidence>
<dbReference type="SUPFAM" id="SSF46785">
    <property type="entry name" value="Winged helix' DNA-binding domain"/>
    <property type="match status" value="1"/>
</dbReference>
<dbReference type="InterPro" id="IPR000835">
    <property type="entry name" value="HTH_MarR-typ"/>
</dbReference>
<organism evidence="2 3">
    <name type="scientific">Tumidithrix elongata BACA0141</name>
    <dbReference type="NCBI Taxonomy" id="2716417"/>
    <lineage>
        <taxon>Bacteria</taxon>
        <taxon>Bacillati</taxon>
        <taxon>Cyanobacteriota</taxon>
        <taxon>Cyanophyceae</taxon>
        <taxon>Pseudanabaenales</taxon>
        <taxon>Pseudanabaenaceae</taxon>
        <taxon>Tumidithrix</taxon>
        <taxon>Tumidithrix elongata</taxon>
    </lineage>
</organism>
<feature type="domain" description="HTH marR-type" evidence="1">
    <location>
        <begin position="18"/>
        <end position="151"/>
    </location>
</feature>
<dbReference type="SMART" id="SM00347">
    <property type="entry name" value="HTH_MARR"/>
    <property type="match status" value="1"/>
</dbReference>
<protein>
    <submittedName>
        <fullName evidence="2">MarR family winged helix-turn-helix transcriptional regulator</fullName>
    </submittedName>
</protein>
<dbReference type="InterPro" id="IPR039422">
    <property type="entry name" value="MarR/SlyA-like"/>
</dbReference>
<dbReference type="InterPro" id="IPR036388">
    <property type="entry name" value="WH-like_DNA-bd_sf"/>
</dbReference>
<name>A0AAW9PWT6_9CYAN</name>
<sequence>MSTDEQGNSVNLDRESTEQRILIGLSKIGIALKSQSWQDAGQHGLSPTQAQILSLLQAKGTNGMRLSAVADGLAVTAATASDAVRVLDEKGLVQKTRSPEDGRAIAITLTPKGQKLATQTSCWSDLLLGAVGEMSELEQTIFMRGLIKMIRKLQEAGQIPIAKMCVTCRFFQPNRYPHSDRPHYCGLVDAPFGDRNLRLECPDQIAAPTDIATHNWEQYQTKLG</sequence>
<dbReference type="EMBL" id="JAZBJZ010000161">
    <property type="protein sequence ID" value="MEE3719707.1"/>
    <property type="molecule type" value="Genomic_DNA"/>
</dbReference>
<dbReference type="PANTHER" id="PTHR33164">
    <property type="entry name" value="TRANSCRIPTIONAL REGULATOR, MARR FAMILY"/>
    <property type="match status" value="1"/>
</dbReference>
<dbReference type="PANTHER" id="PTHR33164:SF43">
    <property type="entry name" value="HTH-TYPE TRANSCRIPTIONAL REPRESSOR YETL"/>
    <property type="match status" value="1"/>
</dbReference>
<dbReference type="InterPro" id="IPR036390">
    <property type="entry name" value="WH_DNA-bd_sf"/>
</dbReference>
<dbReference type="Pfam" id="PF12802">
    <property type="entry name" value="MarR_2"/>
    <property type="match status" value="1"/>
</dbReference>
<gene>
    <name evidence="2" type="ORF">V2H45_23480</name>
</gene>
<dbReference type="GO" id="GO:0003700">
    <property type="term" value="F:DNA-binding transcription factor activity"/>
    <property type="evidence" value="ECO:0007669"/>
    <property type="project" value="InterPro"/>
</dbReference>
<dbReference type="RefSeq" id="WP_330486144.1">
    <property type="nucleotide sequence ID" value="NZ_JAZBJZ010000161.1"/>
</dbReference>
<evidence type="ECO:0000259" key="1">
    <source>
        <dbReference type="PROSITE" id="PS50995"/>
    </source>
</evidence>
<comment type="caution">
    <text evidence="2">The sequence shown here is derived from an EMBL/GenBank/DDBJ whole genome shotgun (WGS) entry which is preliminary data.</text>
</comment>
<dbReference type="AlphaFoldDB" id="A0AAW9PWT6"/>
<accession>A0AAW9PWT6</accession>
<evidence type="ECO:0000313" key="3">
    <source>
        <dbReference type="Proteomes" id="UP001333818"/>
    </source>
</evidence>
<dbReference type="PROSITE" id="PS50995">
    <property type="entry name" value="HTH_MARR_2"/>
    <property type="match status" value="1"/>
</dbReference>
<keyword evidence="3" id="KW-1185">Reference proteome</keyword>
<proteinExistence type="predicted"/>
<dbReference type="Proteomes" id="UP001333818">
    <property type="component" value="Unassembled WGS sequence"/>
</dbReference>